<reference evidence="1" key="1">
    <citation type="journal article" date="2014" name="Front. Microbiol.">
        <title>High frequency of phylogenetically diverse reductive dehalogenase-homologous genes in deep subseafloor sedimentary metagenomes.</title>
        <authorList>
            <person name="Kawai M."/>
            <person name="Futagami T."/>
            <person name="Toyoda A."/>
            <person name="Takaki Y."/>
            <person name="Nishi S."/>
            <person name="Hori S."/>
            <person name="Arai W."/>
            <person name="Tsubouchi T."/>
            <person name="Morono Y."/>
            <person name="Uchiyama I."/>
            <person name="Ito T."/>
            <person name="Fujiyama A."/>
            <person name="Inagaki F."/>
            <person name="Takami H."/>
        </authorList>
    </citation>
    <scope>NUCLEOTIDE SEQUENCE</scope>
    <source>
        <strain evidence="1">Expedition CK06-06</strain>
    </source>
</reference>
<comment type="caution">
    <text evidence="1">The sequence shown here is derived from an EMBL/GenBank/DDBJ whole genome shotgun (WGS) entry which is preliminary data.</text>
</comment>
<protein>
    <submittedName>
        <fullName evidence="1">Uncharacterized protein</fullName>
    </submittedName>
</protein>
<dbReference type="AlphaFoldDB" id="X1RJY8"/>
<sequence length="194" mass="21843">MVLVQELDGVQLSNTVYFQIDDLGLDPALSVGLGDIMTKYYQSVLTFCSNKWKLVCGVYENMSNTEAKITVFTTDIGSGTGDSHPQDQVFRFNRYAQKLSTDPIHRGAFNQSGVEEEWSEEGRVSQVSTFNTLRAFLRDQQIMPGPNWTIDPQLRSELTPPPNPTYEYNNVMQAELSSRVFKLARRKTSLCAVG</sequence>
<accession>X1RJY8</accession>
<proteinExistence type="predicted"/>
<name>X1RJY8_9ZZZZ</name>
<dbReference type="EMBL" id="BARW01002089">
    <property type="protein sequence ID" value="GAI67281.1"/>
    <property type="molecule type" value="Genomic_DNA"/>
</dbReference>
<gene>
    <name evidence="1" type="ORF">S12H4_06078</name>
</gene>
<organism evidence="1">
    <name type="scientific">marine sediment metagenome</name>
    <dbReference type="NCBI Taxonomy" id="412755"/>
    <lineage>
        <taxon>unclassified sequences</taxon>
        <taxon>metagenomes</taxon>
        <taxon>ecological metagenomes</taxon>
    </lineage>
</organism>
<evidence type="ECO:0000313" key="1">
    <source>
        <dbReference type="EMBL" id="GAI67281.1"/>
    </source>
</evidence>